<feature type="chain" id="PRO_5004163640" evidence="2">
    <location>
        <begin position="22"/>
        <end position="550"/>
    </location>
</feature>
<accession>Q02D45</accession>
<dbReference type="SUPFAM" id="SSF53187">
    <property type="entry name" value="Zn-dependent exopeptidases"/>
    <property type="match status" value="1"/>
</dbReference>
<protein>
    <submittedName>
        <fullName evidence="4">Peptidase M28</fullName>
    </submittedName>
</protein>
<dbReference type="Gene3D" id="3.50.30.30">
    <property type="match status" value="1"/>
</dbReference>
<reference evidence="4" key="1">
    <citation type="submission" date="2006-10" db="EMBL/GenBank/DDBJ databases">
        <title>Complete sequence of Solibacter usitatus Ellin6076.</title>
        <authorList>
            <consortium name="US DOE Joint Genome Institute"/>
            <person name="Copeland A."/>
            <person name="Lucas S."/>
            <person name="Lapidus A."/>
            <person name="Barry K."/>
            <person name="Detter J.C."/>
            <person name="Glavina del Rio T."/>
            <person name="Hammon N."/>
            <person name="Israni S."/>
            <person name="Dalin E."/>
            <person name="Tice H."/>
            <person name="Pitluck S."/>
            <person name="Thompson L.S."/>
            <person name="Brettin T."/>
            <person name="Bruce D."/>
            <person name="Han C."/>
            <person name="Tapia R."/>
            <person name="Gilna P."/>
            <person name="Schmutz J."/>
            <person name="Larimer F."/>
            <person name="Land M."/>
            <person name="Hauser L."/>
            <person name="Kyrpides N."/>
            <person name="Mikhailova N."/>
            <person name="Janssen P.H."/>
            <person name="Kuske C.R."/>
            <person name="Richardson P."/>
        </authorList>
    </citation>
    <scope>NUCLEOTIDE SEQUENCE</scope>
    <source>
        <strain evidence="4">Ellin6076</strain>
    </source>
</reference>
<organism evidence="4">
    <name type="scientific">Solibacter usitatus (strain Ellin6076)</name>
    <dbReference type="NCBI Taxonomy" id="234267"/>
    <lineage>
        <taxon>Bacteria</taxon>
        <taxon>Pseudomonadati</taxon>
        <taxon>Acidobacteriota</taxon>
        <taxon>Terriglobia</taxon>
        <taxon>Bryobacterales</taxon>
        <taxon>Solibacteraceae</taxon>
        <taxon>Candidatus Solibacter</taxon>
    </lineage>
</organism>
<evidence type="ECO:0000256" key="1">
    <source>
        <dbReference type="SAM" id="MobiDB-lite"/>
    </source>
</evidence>
<dbReference type="HOGENOM" id="CLU_019932_2_1_0"/>
<dbReference type="InterPro" id="IPR007484">
    <property type="entry name" value="Peptidase_M28"/>
</dbReference>
<proteinExistence type="predicted"/>
<dbReference type="GO" id="GO:0006508">
    <property type="term" value="P:proteolysis"/>
    <property type="evidence" value="ECO:0007669"/>
    <property type="project" value="InterPro"/>
</dbReference>
<dbReference type="Pfam" id="PF04389">
    <property type="entry name" value="Peptidase_M28"/>
    <property type="match status" value="1"/>
</dbReference>
<dbReference type="PANTHER" id="PTHR12147:SF26">
    <property type="entry name" value="PEPTIDASE M28 DOMAIN-CONTAINING PROTEIN"/>
    <property type="match status" value="1"/>
</dbReference>
<gene>
    <name evidence="4" type="ordered locus">Acid_0005</name>
</gene>
<feature type="signal peptide" evidence="2">
    <location>
        <begin position="1"/>
        <end position="21"/>
    </location>
</feature>
<dbReference type="GO" id="GO:0008235">
    <property type="term" value="F:metalloexopeptidase activity"/>
    <property type="evidence" value="ECO:0007669"/>
    <property type="project" value="InterPro"/>
</dbReference>
<dbReference type="KEGG" id="sus:Acid_0005"/>
<evidence type="ECO:0000313" key="4">
    <source>
        <dbReference type="EMBL" id="ABJ81021.1"/>
    </source>
</evidence>
<feature type="domain" description="Peptidase M28" evidence="3">
    <location>
        <begin position="308"/>
        <end position="525"/>
    </location>
</feature>
<dbReference type="AlphaFoldDB" id="Q02D45"/>
<dbReference type="InParanoid" id="Q02D45"/>
<evidence type="ECO:0000256" key="2">
    <source>
        <dbReference type="SAM" id="SignalP"/>
    </source>
</evidence>
<feature type="compositionally biased region" description="Gly residues" evidence="1">
    <location>
        <begin position="212"/>
        <end position="230"/>
    </location>
</feature>
<dbReference type="PANTHER" id="PTHR12147">
    <property type="entry name" value="METALLOPEPTIDASE M28 FAMILY MEMBER"/>
    <property type="match status" value="1"/>
</dbReference>
<dbReference type="InterPro" id="IPR045175">
    <property type="entry name" value="M28_fam"/>
</dbReference>
<dbReference type="EMBL" id="CP000473">
    <property type="protein sequence ID" value="ABJ81021.1"/>
    <property type="molecule type" value="Genomic_DNA"/>
</dbReference>
<dbReference type="Gene3D" id="3.40.630.10">
    <property type="entry name" value="Zn peptidases"/>
    <property type="match status" value="2"/>
</dbReference>
<sequence length="550" mass="59461" precursor="true">MVILIGMKRLALLLGAATLFAADYAAEGDRWWAHIAFLADDKLQGRDVGSDGFKEAAKYVAGKMETYGLKPAGTSGYYQPVKFETRQLVEDETSLTLVRDGKAETLDRADATLSTRADLAPVVEAGMVFVGYGLKVPEAKYDDLAGMDLRGKIAVYVNSTGALDAPGPVKSHVGSGSERWKVLQAAGAIGTATIMNPRPSAVSVTPLPGDAAAGGGRGQGGRGAGGGAGRGPQKSFLLADPELQEATGQKVALTITRTGGPKFFEGSGYTMDEILKLAMDNKPLPHFEINGKLISKAVMKRESVEAPNVAGMLPGSDPKLKNEYVIMSAHLDHVGVGRAVNGDNIYNGAMDDASGIASILEIARIMKESGAKPRRSILFLAVTAEEKGELGSRYFAMRPTVDRKQIVADINLDMFMPLFELKWIEVQGLAESTLGDTVRAAAKEYGVQVQADKEPDQNRFVRSDQYSFIRNGVPSLAFKFGYEFGTPEDKIFHDWVRDRYHKPSDDLNQPVDKASAAKFDRVIVSLLQMVADAPARPQWKDDSFFKRFAK</sequence>
<feature type="region of interest" description="Disordered" evidence="1">
    <location>
        <begin position="206"/>
        <end position="233"/>
    </location>
</feature>
<keyword evidence="2" id="KW-0732">Signal</keyword>
<evidence type="ECO:0000259" key="3">
    <source>
        <dbReference type="Pfam" id="PF04389"/>
    </source>
</evidence>
<name>Q02D45_SOLUE</name>
<dbReference type="eggNOG" id="COG2234">
    <property type="taxonomic scope" value="Bacteria"/>
</dbReference>
<dbReference type="STRING" id="234267.Acid_0005"/>